<evidence type="ECO:0000313" key="1">
    <source>
        <dbReference type="EMBL" id="ANY70794.1"/>
    </source>
</evidence>
<name>A0A1B2DSV2_9BACL</name>
<proteinExistence type="predicted"/>
<sequence>MQNGVWKATIPFSQHIGIGLYTTHIYVGNTFWKVSTTTVKHTTSIRIPAEASLAAGGYEVYVDGVGEMAKRVSFPTWTNLNGQDDLVWSEGEKVAEGTWKVWIPFSEHNYEKGSYNTHIYTYDAAGNKLGIANRVVEVKEGVAAPDETSSSNASYDIIAYGIDAAATNVKFSTWSAQDQNAISHEGAKIQAGVWKVTIPFGQHVGIGLYTTNIYVDNVLWKMSSTTVKHTTSLRMPKEVNLAVGGYEINVDGVGDRVTRVRFPTWTNLNGQDDLVWSEGEKVKQGTWKVWIPFNQHNNEKGSYITHVYTYDAAGNNLGIENGSVMVK</sequence>
<dbReference type="Pfam" id="PF08481">
    <property type="entry name" value="GBS_Bsp-like"/>
    <property type="match status" value="2"/>
</dbReference>
<reference evidence="1" key="1">
    <citation type="submission" date="2016-08" db="EMBL/GenBank/DDBJ databases">
        <title>Complete Genome Seqeunce of Paenibacillus sp. BIHB 4019 from tea rhizoplane.</title>
        <authorList>
            <person name="Thakur R."/>
            <person name="Swarnkar M.K."/>
            <person name="Gulati A."/>
        </authorList>
    </citation>
    <scope>NUCLEOTIDE SEQUENCE [LARGE SCALE GENOMIC DNA]</scope>
    <source>
        <strain evidence="1">BIHB4019</strain>
    </source>
</reference>
<accession>A0A1B2DSV2</accession>
<dbReference type="EMBL" id="CP016808">
    <property type="protein sequence ID" value="ANY70794.1"/>
    <property type="molecule type" value="Genomic_DNA"/>
</dbReference>
<gene>
    <name evidence="1" type="ORF">BBD42_17300</name>
</gene>
<dbReference type="InterPro" id="IPR013688">
    <property type="entry name" value="GBS_Bsp-like"/>
</dbReference>
<protein>
    <submittedName>
        <fullName evidence="1">Uncharacterized protein</fullName>
    </submittedName>
</protein>
<dbReference type="AlphaFoldDB" id="A0A1B2DSV2"/>
<dbReference type="Gene3D" id="2.60.40.3760">
    <property type="match status" value="3"/>
</dbReference>
<organism evidence="1">
    <name type="scientific">Paenibacillus sp. BIHB 4019</name>
    <dbReference type="NCBI Taxonomy" id="1870819"/>
    <lineage>
        <taxon>Bacteria</taxon>
        <taxon>Bacillati</taxon>
        <taxon>Bacillota</taxon>
        <taxon>Bacilli</taxon>
        <taxon>Bacillales</taxon>
        <taxon>Paenibacillaceae</taxon>
        <taxon>Paenibacillus</taxon>
    </lineage>
</organism>